<protein>
    <submittedName>
        <fullName evidence="9">Glycine/betaine ABC transporter</fullName>
    </submittedName>
</protein>
<keyword evidence="5 8" id="KW-0812">Transmembrane</keyword>
<feature type="transmembrane region" description="Helical" evidence="8">
    <location>
        <begin position="85"/>
        <end position="105"/>
    </location>
</feature>
<feature type="transmembrane region" description="Helical" evidence="8">
    <location>
        <begin position="137"/>
        <end position="155"/>
    </location>
</feature>
<reference evidence="9 10" key="1">
    <citation type="submission" date="2018-05" db="EMBL/GenBank/DDBJ databases">
        <authorList>
            <person name="Zhang Y.-J."/>
        </authorList>
    </citation>
    <scope>NUCLEOTIDE SEQUENCE [LARGE SCALE GENOMIC DNA]</scope>
    <source>
        <strain evidence="9 10">CY04</strain>
    </source>
</reference>
<keyword evidence="4" id="KW-1003">Cell membrane</keyword>
<feature type="transmembrane region" description="Helical" evidence="8">
    <location>
        <begin position="46"/>
        <end position="64"/>
    </location>
</feature>
<organism evidence="9 10">
    <name type="scientific">Parasedimentitalea denitrificans</name>
    <dbReference type="NCBI Taxonomy" id="2211118"/>
    <lineage>
        <taxon>Bacteria</taxon>
        <taxon>Pseudomonadati</taxon>
        <taxon>Pseudomonadota</taxon>
        <taxon>Alphaproteobacteria</taxon>
        <taxon>Rhodobacterales</taxon>
        <taxon>Paracoccaceae</taxon>
        <taxon>Parasedimentitalea</taxon>
    </lineage>
</organism>
<evidence type="ECO:0000256" key="3">
    <source>
        <dbReference type="ARBA" id="ARBA00022448"/>
    </source>
</evidence>
<dbReference type="EMBL" id="QHLQ01000008">
    <property type="protein sequence ID" value="NIZ61276.1"/>
    <property type="molecule type" value="Genomic_DNA"/>
</dbReference>
<keyword evidence="3" id="KW-0813">Transport</keyword>
<evidence type="ECO:0000256" key="5">
    <source>
        <dbReference type="ARBA" id="ARBA00022692"/>
    </source>
</evidence>
<dbReference type="RefSeq" id="WP_167683845.1">
    <property type="nucleotide sequence ID" value="NZ_QHLQ01000008.1"/>
</dbReference>
<feature type="transmembrane region" description="Helical" evidence="8">
    <location>
        <begin position="182"/>
        <end position="202"/>
    </location>
</feature>
<evidence type="ECO:0000256" key="4">
    <source>
        <dbReference type="ARBA" id="ARBA00022475"/>
    </source>
</evidence>
<dbReference type="PANTHER" id="PTHR30047">
    <property type="entry name" value="HIGH-AFFINITY CHOLINE TRANSPORT PROTEIN-RELATED"/>
    <property type="match status" value="1"/>
</dbReference>
<evidence type="ECO:0000256" key="2">
    <source>
        <dbReference type="ARBA" id="ARBA00005658"/>
    </source>
</evidence>
<comment type="caution">
    <text evidence="9">The sequence shown here is derived from an EMBL/GenBank/DDBJ whole genome shotgun (WGS) entry which is preliminary data.</text>
</comment>
<proteinExistence type="inferred from homology"/>
<dbReference type="InterPro" id="IPR000060">
    <property type="entry name" value="BCCT_transptr"/>
</dbReference>
<feature type="transmembrane region" description="Helical" evidence="8">
    <location>
        <begin position="253"/>
        <end position="275"/>
    </location>
</feature>
<feature type="transmembrane region" description="Helical" evidence="8">
    <location>
        <begin position="465"/>
        <end position="486"/>
    </location>
</feature>
<gene>
    <name evidence="9" type="ORF">DL239_09855</name>
</gene>
<feature type="transmembrane region" description="Helical" evidence="8">
    <location>
        <begin position="404"/>
        <end position="427"/>
    </location>
</feature>
<feature type="transmembrane region" description="Helical" evidence="8">
    <location>
        <begin position="342"/>
        <end position="367"/>
    </location>
</feature>
<dbReference type="Pfam" id="PF02028">
    <property type="entry name" value="BCCT"/>
    <property type="match status" value="1"/>
</dbReference>
<evidence type="ECO:0000313" key="10">
    <source>
        <dbReference type="Proteomes" id="UP001429564"/>
    </source>
</evidence>
<keyword evidence="7 8" id="KW-0472">Membrane</keyword>
<evidence type="ECO:0000256" key="7">
    <source>
        <dbReference type="ARBA" id="ARBA00023136"/>
    </source>
</evidence>
<comment type="subcellular location">
    <subcellularLocation>
        <location evidence="1">Cell membrane</location>
        <topology evidence="1">Multi-pass membrane protein</topology>
    </subcellularLocation>
</comment>
<evidence type="ECO:0000256" key="1">
    <source>
        <dbReference type="ARBA" id="ARBA00004651"/>
    </source>
</evidence>
<name>A0ABX0WAS2_9RHOB</name>
<dbReference type="PANTHER" id="PTHR30047:SF7">
    <property type="entry name" value="HIGH-AFFINITY CHOLINE TRANSPORT PROTEIN"/>
    <property type="match status" value="1"/>
</dbReference>
<dbReference type="Proteomes" id="UP001429564">
    <property type="component" value="Unassembled WGS sequence"/>
</dbReference>
<evidence type="ECO:0000256" key="8">
    <source>
        <dbReference type="SAM" id="Phobius"/>
    </source>
</evidence>
<feature type="transmembrane region" description="Helical" evidence="8">
    <location>
        <begin position="222"/>
        <end position="241"/>
    </location>
</feature>
<keyword evidence="10" id="KW-1185">Reference proteome</keyword>
<feature type="transmembrane region" description="Helical" evidence="8">
    <location>
        <begin position="439"/>
        <end position="459"/>
    </location>
</feature>
<keyword evidence="6 8" id="KW-1133">Transmembrane helix</keyword>
<evidence type="ECO:0000313" key="9">
    <source>
        <dbReference type="EMBL" id="NIZ61276.1"/>
    </source>
</evidence>
<feature type="transmembrane region" description="Helical" evidence="8">
    <location>
        <begin position="308"/>
        <end position="330"/>
    </location>
</feature>
<comment type="similarity">
    <text evidence="2">Belongs to the BCCT transporter (TC 2.A.15) family.</text>
</comment>
<evidence type="ECO:0000256" key="6">
    <source>
        <dbReference type="ARBA" id="ARBA00022989"/>
    </source>
</evidence>
<sequence length="499" mass="54148">MPRPSALLICSLTVLSFVGLWGIYDIQGLVSWASLFVHQTFHSRGWFVMLAASGMLITCLVLAFSHYGEIRLGRDDDRPEFSTTAWISMLFSAGMGVGLLFWAVAEPLTHYGFIAQKSPTHVAAQQAMLATNFHWGLHAWAIYGSTALTVAYFSFRRGTGMLVSAPLTSLFPGEPWARRTGWVADLMAIIAISIGVGGSMAMGVFQVADGVSILTGIEGSSLLAWGVLAAMVAIYTPALMIDLGSGMAHLSKAAMLIALLLLGYIIIAGPTEYLLNTVVQSLGDYAAHVIPRGFQTFTFYGDEVHQWFGNWTLTYMVWWIAWGPFVGVFIARISKGRTIREFVIGVLFIPTLFSIFWFGAFGGIGLYETLNGEGELLAMTDTNVERLTYGVLERLPFPWWTRTATVLAAFLFIVTSVVSASFVLGSFSTGGNPTPPPQVRLLWGGLLALLSLAMILSGSVDSVKILISLGALPFVFISVLLVVCLIRALRQEGRPNADG</sequence>
<accession>A0ABX0WAS2</accession>